<protein>
    <submittedName>
        <fullName evidence="1">Uncharacterized protein</fullName>
    </submittedName>
</protein>
<dbReference type="EMBL" id="LM997413">
    <property type="protein sequence ID" value="CEA03752.1"/>
    <property type="molecule type" value="Genomic_DNA"/>
</dbReference>
<name>A0A078ME84_9PSED</name>
<dbReference type="OrthoDB" id="6209688at2"/>
<evidence type="ECO:0000313" key="1">
    <source>
        <dbReference type="EMBL" id="CEA03752.1"/>
    </source>
</evidence>
<dbReference type="AlphaFoldDB" id="A0A078ME84"/>
<reference evidence="1" key="1">
    <citation type="submission" date="2014-07" db="EMBL/GenBank/DDBJ databases">
        <authorList>
            <person name="Urmite Genomes Urmite Genomes"/>
        </authorList>
    </citation>
    <scope>NUCLEOTIDE SEQUENCE</scope>
    <source>
        <strain evidence="1">12M76_air</strain>
    </source>
</reference>
<dbReference type="RefSeq" id="WP_044498847.1">
    <property type="nucleotide sequence ID" value="NZ_LK391969.1"/>
</dbReference>
<organism evidence="1">
    <name type="scientific">Pseudomonas saudimassiliensis</name>
    <dbReference type="NCBI Taxonomy" id="1461581"/>
    <lineage>
        <taxon>Bacteria</taxon>
        <taxon>Pseudomonadati</taxon>
        <taxon>Pseudomonadota</taxon>
        <taxon>Gammaproteobacteria</taxon>
        <taxon>Pseudomonadales</taxon>
        <taxon>Pseudomonadaceae</taxon>
        <taxon>Pseudomonas</taxon>
    </lineage>
</organism>
<dbReference type="PATRIC" id="fig|1461581.3.peg.1197"/>
<gene>
    <name evidence="1" type="ORF">BN1049_01222</name>
</gene>
<proteinExistence type="predicted"/>
<accession>A0A078ME84</accession>
<sequence length="471" mass="56189">MFSLKRKGDYRVQLTRTLKKPGRYLVELYLFTPHENDFSSWTLDERQFFASCLSHRFGLLGLPDEDRVSKSDSSFALLSPHYEIMFGSWLFQYRASMDRLRQQIQGAGLTEEPLRRALRLSQNFAQRLRRTFPEQRNQRRYFRQLDIYFSWHAEQFLLECMTLDGYADLDPELIAAIQEFLQQEYRHRREHEYLSDFRGDPTRVWNRMSLYHRLLEYPVLLRSKVTELGEGTRKMVKAASTMLIMTLFTYFLFNARDGNQHLSLALLLGIASVYAIRDLLRDDMITVITKWLRKGKPRWKIRLLMPYTKKLMAQQLIWLDFRKLPGLPKEVLEHSGKWATNEERQIICYRSVFTLEKGALERDKIQERLSLDCERLCDMIQATRNRLFKSAEEAEPFAEIQAHPIEKQHDYNVLLLFTEPGQAHTVAQRWRLRLGASGIVQCESKKTHWPSPEEQLGRSRLQRLRDRWRWR</sequence>
<dbReference type="EMBL" id="LK391969">
    <property type="protein sequence ID" value="CEF26294.1"/>
    <property type="molecule type" value="Genomic_DNA"/>
</dbReference>